<keyword evidence="6 10" id="KW-0863">Zinc-finger</keyword>
<dbReference type="InterPro" id="IPR002467">
    <property type="entry name" value="Pept_M24A_MAP1"/>
</dbReference>
<dbReference type="GO" id="GO:0005829">
    <property type="term" value="C:cytosol"/>
    <property type="evidence" value="ECO:0007669"/>
    <property type="project" value="TreeGrafter"/>
</dbReference>
<dbReference type="PANTHER" id="PTHR43330">
    <property type="entry name" value="METHIONINE AMINOPEPTIDASE"/>
    <property type="match status" value="1"/>
</dbReference>
<name>A0A1Y2I2U7_9FUNG</name>
<dbReference type="PANTHER" id="PTHR43330:SF7">
    <property type="entry name" value="METHIONINE AMINOPEPTIDASE 1"/>
    <property type="match status" value="1"/>
</dbReference>
<dbReference type="InterPro" id="IPR001714">
    <property type="entry name" value="Pept_M24_MAP"/>
</dbReference>
<evidence type="ECO:0000256" key="7">
    <source>
        <dbReference type="ARBA" id="ARBA00022801"/>
    </source>
</evidence>
<dbReference type="InterPro" id="IPR031615">
    <property type="entry name" value="Zfn-C6H2"/>
</dbReference>
<dbReference type="EC" id="3.4.11.18" evidence="11"/>
<feature type="binding site" evidence="9">
    <location>
        <position position="295"/>
    </location>
    <ligand>
        <name>a protein</name>
        <dbReference type="ChEBI" id="CHEBI:16541"/>
    </ligand>
    <ligandPart>
        <name>N-terminal L-methionine residue</name>
        <dbReference type="ChEBI" id="CHEBI:64731"/>
    </ligandPart>
</feature>
<dbReference type="HAMAP" id="MF_01974">
    <property type="entry name" value="MetAP_1"/>
    <property type="match status" value="1"/>
</dbReference>
<comment type="cofactor">
    <cofactor evidence="11">
        <name>Co(2+)</name>
        <dbReference type="ChEBI" id="CHEBI:48828"/>
    </cofactor>
    <cofactor evidence="11">
        <name>Zn(2+)</name>
        <dbReference type="ChEBI" id="CHEBI:29105"/>
    </cofactor>
    <cofactor evidence="11">
        <name>Mn(2+)</name>
        <dbReference type="ChEBI" id="CHEBI:29035"/>
    </cofactor>
    <cofactor evidence="11">
        <name>Fe(2+)</name>
        <dbReference type="ChEBI" id="CHEBI:29033"/>
    </cofactor>
    <text evidence="11">Binds 2 divalent metal cations per subunit. Has a high-affinity and a low affinity metal-binding site. The true nature of the physiological cofactor is under debate. The enzyme is active with cobalt, zinc, manganese or divalent iron ions.</text>
</comment>
<evidence type="ECO:0000259" key="12">
    <source>
        <dbReference type="PROSITE" id="PS52013"/>
    </source>
</evidence>
<dbReference type="CDD" id="cd01086">
    <property type="entry name" value="MetAP1"/>
    <property type="match status" value="1"/>
</dbReference>
<sequence length="401" mass="43941">MSAETTEPTTSHPCAGVGCTSAATLVCPTCLKLDLPRATARFCSQACFRSNWSMHKPLHGEAKVYDPFEAHKRFKYTGALRAAYPLSPVRTVPAEIARPDYADTGRPLSEEKERRGTGIEVVSKAGIEKMREVCRLAREVLDAGIAAARPGVTTDHIDSVVHAATIARGAYPSPLNYVGFPKSCCTSVNEVICHGIPDQRPLQDGDILNIDVSIFKDGYHADLNETVFVGAKAWKDEKAKALVDCTRECLKQAIQMCKPGVMYRELGNVIEKVAKQRGFSVVRTYCGHGIHKYFHCRPNIPHYGKNKAIGVMKEGHIFTIEPMINEGTHFDEHWPDNWTAVTSDGKRSAQFEHTMVVTATGVDILTLRPEHDVVMDGLLPPPEVADAAATAAEQSNGKSEE</sequence>
<feature type="binding site" evidence="9">
    <location>
        <position position="194"/>
    </location>
    <ligand>
        <name>a protein</name>
        <dbReference type="ChEBI" id="CHEBI:16541"/>
    </ligand>
    <ligandPart>
        <name>N-terminal L-methionine residue</name>
        <dbReference type="ChEBI" id="CHEBI:64731"/>
    </ligandPart>
</feature>
<evidence type="ECO:0000256" key="8">
    <source>
        <dbReference type="ARBA" id="ARBA00022833"/>
    </source>
</evidence>
<evidence type="ECO:0000256" key="11">
    <source>
        <dbReference type="RuleBase" id="RU003653"/>
    </source>
</evidence>
<keyword evidence="5 9" id="KW-0479">Metal-binding</keyword>
<dbReference type="Gene3D" id="3.90.230.10">
    <property type="entry name" value="Creatinase/methionine aminopeptidase superfamily"/>
    <property type="match status" value="1"/>
</dbReference>
<evidence type="ECO:0000256" key="5">
    <source>
        <dbReference type="ARBA" id="ARBA00022723"/>
    </source>
</evidence>
<keyword evidence="8" id="KW-0862">Zinc</keyword>
<dbReference type="GO" id="GO:0008270">
    <property type="term" value="F:zinc ion binding"/>
    <property type="evidence" value="ECO:0007669"/>
    <property type="project" value="UniProtKB-KW"/>
</dbReference>
<dbReference type="PRINTS" id="PR00599">
    <property type="entry name" value="MAPEPTIDASE"/>
</dbReference>
<feature type="binding site" evidence="9">
    <location>
        <position position="352"/>
    </location>
    <ligand>
        <name>Zn(2+)</name>
        <dbReference type="ChEBI" id="CHEBI:29105"/>
        <label>4</label>
        <note>catalytic</note>
    </ligand>
</feature>
<reference evidence="13 14" key="1">
    <citation type="submission" date="2016-07" db="EMBL/GenBank/DDBJ databases">
        <title>Pervasive Adenine N6-methylation of Active Genes in Fungi.</title>
        <authorList>
            <consortium name="DOE Joint Genome Institute"/>
            <person name="Mondo S.J."/>
            <person name="Dannebaum R.O."/>
            <person name="Kuo R.C."/>
            <person name="Labutti K."/>
            <person name="Haridas S."/>
            <person name="Kuo A."/>
            <person name="Salamov A."/>
            <person name="Ahrendt S.R."/>
            <person name="Lipzen A."/>
            <person name="Sullivan W."/>
            <person name="Andreopoulos W.B."/>
            <person name="Clum A."/>
            <person name="Lindquist E."/>
            <person name="Daum C."/>
            <person name="Ramamoorthy G.K."/>
            <person name="Gryganskyi A."/>
            <person name="Culley D."/>
            <person name="Magnuson J.K."/>
            <person name="James T.Y."/>
            <person name="O'Malley M.A."/>
            <person name="Stajich J.E."/>
            <person name="Spatafora J.W."/>
            <person name="Visel A."/>
            <person name="Grigoriev I.V."/>
        </authorList>
    </citation>
    <scope>NUCLEOTIDE SEQUENCE [LARGE SCALE GENOMIC DNA]</scope>
    <source>
        <strain evidence="13 14">PL171</strain>
    </source>
</reference>
<protein>
    <recommendedName>
        <fullName evidence="11">Methionine aminopeptidase</fullName>
        <ecNumber evidence="11">3.4.11.18</ecNumber>
    </recommendedName>
</protein>
<feature type="binding site" evidence="9">
    <location>
        <position position="321"/>
    </location>
    <ligand>
        <name>Zn(2+)</name>
        <dbReference type="ChEBI" id="CHEBI:29105"/>
        <label>4</label>
        <note>catalytic</note>
    </ligand>
</feature>
<comment type="function">
    <text evidence="9 11">Cotranslationally removes the N-terminal methionine from nascent proteins. The N-terminal methionine is often cleaved when the second residue in the primary sequence is small and uncharged (Met-Ala-, Cys, Gly, Pro, Ser, Thr, or Val).</text>
</comment>
<evidence type="ECO:0000256" key="4">
    <source>
        <dbReference type="ARBA" id="ARBA00022670"/>
    </source>
</evidence>
<keyword evidence="4 9" id="KW-0645">Protease</keyword>
<dbReference type="STRING" id="765915.A0A1Y2I2U7"/>
<dbReference type="GO" id="GO:0070006">
    <property type="term" value="F:metalloaminopeptidase activity"/>
    <property type="evidence" value="ECO:0007669"/>
    <property type="project" value="UniProtKB-UniRule"/>
</dbReference>
<dbReference type="InterPro" id="IPR036005">
    <property type="entry name" value="Creatinase/aminopeptidase-like"/>
</dbReference>
<feature type="binding site" evidence="9">
    <location>
        <position position="288"/>
    </location>
    <ligand>
        <name>Zn(2+)</name>
        <dbReference type="ChEBI" id="CHEBI:29105"/>
        <label>4</label>
        <note>catalytic</note>
    </ligand>
</feature>
<feature type="binding site" evidence="9">
    <location>
        <position position="222"/>
    </location>
    <ligand>
        <name>Zn(2+)</name>
        <dbReference type="ChEBI" id="CHEBI:29105"/>
        <label>3</label>
    </ligand>
</feature>
<comment type="catalytic activity">
    <reaction evidence="9 11">
        <text>Release of N-terminal amino acids, preferentially methionine, from peptides and arylamides.</text>
        <dbReference type="EC" id="3.4.11.18"/>
    </reaction>
</comment>
<feature type="binding site" evidence="9">
    <location>
        <position position="352"/>
    </location>
    <ligand>
        <name>Zn(2+)</name>
        <dbReference type="ChEBI" id="CHEBI:29105"/>
        <label>3</label>
    </ligand>
</feature>
<comment type="subcellular location">
    <subcellularLocation>
        <location evidence="1 9">Cytoplasm</location>
    </subcellularLocation>
</comment>
<dbReference type="PROSITE" id="PS52013">
    <property type="entry name" value="ZF_C6H2"/>
    <property type="match status" value="1"/>
</dbReference>
<dbReference type="Pfam" id="PF00557">
    <property type="entry name" value="Peptidase_M24"/>
    <property type="match status" value="1"/>
</dbReference>
<dbReference type="Pfam" id="PF15801">
    <property type="entry name" value="zf-C6H2"/>
    <property type="match status" value="1"/>
</dbReference>
<comment type="caution">
    <text evidence="13">The sequence shown here is derived from an EMBL/GenBank/DDBJ whole genome shotgun (WGS) entry which is preliminary data.</text>
</comment>
<feature type="binding site" evidence="9">
    <location>
        <position position="222"/>
    </location>
    <ligand>
        <name>Zn(2+)</name>
        <dbReference type="ChEBI" id="CHEBI:29105"/>
        <label>4</label>
        <note>catalytic</note>
    </ligand>
</feature>
<dbReference type="AlphaFoldDB" id="A0A1Y2I2U7"/>
<comment type="subunit">
    <text evidence="9">Associates with the 60S ribosomal subunit of the 80S translational complex.</text>
</comment>
<evidence type="ECO:0000313" key="14">
    <source>
        <dbReference type="Proteomes" id="UP000193411"/>
    </source>
</evidence>
<accession>A0A1Y2I2U7</accession>
<dbReference type="PROSITE" id="PS00680">
    <property type="entry name" value="MAP_1"/>
    <property type="match status" value="1"/>
</dbReference>
<keyword evidence="3 9" id="KW-0963">Cytoplasm</keyword>
<dbReference type="Proteomes" id="UP000193411">
    <property type="component" value="Unassembled WGS sequence"/>
</dbReference>
<feature type="domain" description="C6H2-type" evidence="12">
    <location>
        <begin position="11"/>
        <end position="66"/>
    </location>
</feature>
<comment type="similarity">
    <text evidence="9 10">Belongs to the peptidase M24A family. Methionine aminopeptidase type 1 subfamily.</text>
</comment>
<keyword evidence="14" id="KW-1185">Reference proteome</keyword>
<organism evidence="13 14">
    <name type="scientific">Catenaria anguillulae PL171</name>
    <dbReference type="NCBI Taxonomy" id="765915"/>
    <lineage>
        <taxon>Eukaryota</taxon>
        <taxon>Fungi</taxon>
        <taxon>Fungi incertae sedis</taxon>
        <taxon>Blastocladiomycota</taxon>
        <taxon>Blastocladiomycetes</taxon>
        <taxon>Blastocladiales</taxon>
        <taxon>Catenariaceae</taxon>
        <taxon>Catenaria</taxon>
    </lineage>
</organism>
<dbReference type="OrthoDB" id="3209743at2759"/>
<keyword evidence="7 9" id="KW-0378">Hydrolase</keyword>
<gene>
    <name evidence="13" type="ORF">BCR44DRAFT_116879</name>
</gene>
<comment type="cofactor">
    <cofactor evidence="9">
        <name>Zn(2+)</name>
        <dbReference type="ChEBI" id="CHEBI:29105"/>
    </cofactor>
    <cofactor evidence="9">
        <name>Co(2+)</name>
        <dbReference type="ChEBI" id="CHEBI:48828"/>
    </cofactor>
    <cofactor evidence="9">
        <name>Mn(2+)</name>
        <dbReference type="ChEBI" id="CHEBI:29035"/>
    </cofactor>
    <cofactor evidence="9">
        <name>Fe(2+)</name>
        <dbReference type="ChEBI" id="CHEBI:29033"/>
    </cofactor>
    <text evidence="9">Binds 2 divalent metal cations per subunit. Has a high-affinity and a low affinity metal-binding site. The true nature of the physiological cofactor is under debate. The enzyme is active with zinc, cobalt, manganese or divalent iron ions. Has high activity with zinc; zinc cofactor is transferred into the active site region by the ZNG1 zinc chaperone.</text>
</comment>
<evidence type="ECO:0000256" key="2">
    <source>
        <dbReference type="ARBA" id="ARBA00022438"/>
    </source>
</evidence>
<feature type="binding site" evidence="9">
    <location>
        <position position="211"/>
    </location>
    <ligand>
        <name>Zn(2+)</name>
        <dbReference type="ChEBI" id="CHEBI:29105"/>
        <label>3</label>
    </ligand>
</feature>
<evidence type="ECO:0000313" key="13">
    <source>
        <dbReference type="EMBL" id="ORZ41190.1"/>
    </source>
</evidence>
<keyword evidence="2 9" id="KW-0031">Aminopeptidase</keyword>
<evidence type="ECO:0000256" key="6">
    <source>
        <dbReference type="ARBA" id="ARBA00022771"/>
    </source>
</evidence>
<dbReference type="SUPFAM" id="SSF55920">
    <property type="entry name" value="Creatinase/aminopeptidase"/>
    <property type="match status" value="1"/>
</dbReference>
<dbReference type="EMBL" id="MCFL01000001">
    <property type="protein sequence ID" value="ORZ41190.1"/>
    <property type="molecule type" value="Genomic_DNA"/>
</dbReference>
<evidence type="ECO:0000256" key="3">
    <source>
        <dbReference type="ARBA" id="ARBA00022490"/>
    </source>
</evidence>
<evidence type="ECO:0000256" key="9">
    <source>
        <dbReference type="HAMAP-Rule" id="MF_03174"/>
    </source>
</evidence>
<dbReference type="GO" id="GO:0006508">
    <property type="term" value="P:proteolysis"/>
    <property type="evidence" value="ECO:0007669"/>
    <property type="project" value="UniProtKB-KW"/>
</dbReference>
<dbReference type="InterPro" id="IPR000994">
    <property type="entry name" value="Pept_M24"/>
</dbReference>
<dbReference type="FunFam" id="3.90.230.10:FF:000010">
    <property type="entry name" value="Methionine aminopeptidase"/>
    <property type="match status" value="1"/>
</dbReference>
<evidence type="ECO:0000256" key="10">
    <source>
        <dbReference type="PROSITE-ProRule" id="PRU01357"/>
    </source>
</evidence>
<proteinExistence type="inferred from homology"/>
<dbReference type="GO" id="GO:0004239">
    <property type="term" value="F:initiator methionyl aminopeptidase activity"/>
    <property type="evidence" value="ECO:0007669"/>
    <property type="project" value="UniProtKB-UniRule"/>
</dbReference>
<evidence type="ECO:0000256" key="1">
    <source>
        <dbReference type="ARBA" id="ARBA00004496"/>
    </source>
</evidence>
<dbReference type="NCBIfam" id="TIGR00500">
    <property type="entry name" value="met_pdase_I"/>
    <property type="match status" value="1"/>
</dbReference>